<sequence length="283" mass="30496">MEATLSFSGENSNTAALSRGLVSIPTPARRLSPWATPEKDKVQPLSRSLVPEPALCVEVSPTISSWYRSTSRTSSGSFPASEVTFHVPRASLCCRRSAHPGLLPDPPPGLHCTRPRCLSLRVVGPQGGCSMLFIRAEPDRAPWAKARPPDARLRAPLLGLAPGGCPGFPGPGEVAKVRGLLIIRVVLNRSLSGLSPETCLPWETLPGANAPDNIAPRITEPLKLLHHVKVAIRGGACGLHIWVYFFSMFTSCYEELESHVCPHCHLQAPSGVEAIKRTDLMSQ</sequence>
<evidence type="ECO:0000313" key="2">
    <source>
        <dbReference type="Proteomes" id="UP001488805"/>
    </source>
</evidence>
<reference evidence="1 2" key="1">
    <citation type="journal article" date="2024" name="Genome Biol. Evol.">
        <title>Chromosome-level genome assembly of the viviparous eelpout Zoarces viviparus.</title>
        <authorList>
            <person name="Fuhrmann N."/>
            <person name="Brasseur M.V."/>
            <person name="Bakowski C.E."/>
            <person name="Podsiadlowski L."/>
            <person name="Prost S."/>
            <person name="Krehenwinkel H."/>
            <person name="Mayer C."/>
        </authorList>
    </citation>
    <scope>NUCLEOTIDE SEQUENCE [LARGE SCALE GENOMIC DNA]</scope>
    <source>
        <strain evidence="1">NO-MEL_2022_Ind0_liver</strain>
    </source>
</reference>
<name>A0AAW1E6V7_ZOAVI</name>
<protein>
    <submittedName>
        <fullName evidence="1">Uncharacterized protein</fullName>
    </submittedName>
</protein>
<evidence type="ECO:0000313" key="1">
    <source>
        <dbReference type="EMBL" id="KAK9518316.1"/>
    </source>
</evidence>
<dbReference type="EMBL" id="JBCEZU010000538">
    <property type="protein sequence ID" value="KAK9518316.1"/>
    <property type="molecule type" value="Genomic_DNA"/>
</dbReference>
<gene>
    <name evidence="1" type="ORF">VZT92_023626</name>
</gene>
<dbReference type="Proteomes" id="UP001488805">
    <property type="component" value="Unassembled WGS sequence"/>
</dbReference>
<accession>A0AAW1E6V7</accession>
<comment type="caution">
    <text evidence="1">The sequence shown here is derived from an EMBL/GenBank/DDBJ whole genome shotgun (WGS) entry which is preliminary data.</text>
</comment>
<proteinExistence type="predicted"/>
<organism evidence="1 2">
    <name type="scientific">Zoarces viviparus</name>
    <name type="common">Viviparous eelpout</name>
    <name type="synonym">Blennius viviparus</name>
    <dbReference type="NCBI Taxonomy" id="48416"/>
    <lineage>
        <taxon>Eukaryota</taxon>
        <taxon>Metazoa</taxon>
        <taxon>Chordata</taxon>
        <taxon>Craniata</taxon>
        <taxon>Vertebrata</taxon>
        <taxon>Euteleostomi</taxon>
        <taxon>Actinopterygii</taxon>
        <taxon>Neopterygii</taxon>
        <taxon>Teleostei</taxon>
        <taxon>Neoteleostei</taxon>
        <taxon>Acanthomorphata</taxon>
        <taxon>Eupercaria</taxon>
        <taxon>Perciformes</taxon>
        <taxon>Cottioidei</taxon>
        <taxon>Zoarcales</taxon>
        <taxon>Zoarcidae</taxon>
        <taxon>Zoarcinae</taxon>
        <taxon>Zoarces</taxon>
    </lineage>
</organism>
<keyword evidence="2" id="KW-1185">Reference proteome</keyword>
<dbReference type="AlphaFoldDB" id="A0AAW1E6V7"/>